<dbReference type="RefSeq" id="XP_016634754.1">
    <property type="nucleotide sequence ID" value="XM_016773808.1"/>
</dbReference>
<dbReference type="EMBL" id="KN848066">
    <property type="protein sequence ID" value="KIY00632.1"/>
    <property type="molecule type" value="Genomic_DNA"/>
</dbReference>
<dbReference type="VEuPathDB" id="FungiDB:Z520_03295"/>
<evidence type="ECO:0000313" key="3">
    <source>
        <dbReference type="EMBL" id="KIY00632.1"/>
    </source>
</evidence>
<dbReference type="Pfam" id="PF24883">
    <property type="entry name" value="NPHP3_N"/>
    <property type="match status" value="1"/>
</dbReference>
<name>A0A0D2IUB3_9EURO</name>
<evidence type="ECO:0000313" key="4">
    <source>
        <dbReference type="Proteomes" id="UP000053411"/>
    </source>
</evidence>
<gene>
    <name evidence="3" type="ORF">Z520_03295</name>
</gene>
<feature type="domain" description="Nephrocystin 3-like N-terminal" evidence="2">
    <location>
        <begin position="253"/>
        <end position="433"/>
    </location>
</feature>
<keyword evidence="4" id="KW-1185">Reference proteome</keyword>
<protein>
    <recommendedName>
        <fullName evidence="2">Nephrocystin 3-like N-terminal domain-containing protein</fullName>
    </recommendedName>
</protein>
<dbReference type="PANTHER" id="PTHR10039">
    <property type="entry name" value="AMELOGENIN"/>
    <property type="match status" value="1"/>
</dbReference>
<reference evidence="3 4" key="1">
    <citation type="submission" date="2015-01" db="EMBL/GenBank/DDBJ databases">
        <title>The Genome Sequence of Fonsecaea multimorphosa CBS 102226.</title>
        <authorList>
            <consortium name="The Broad Institute Genomics Platform"/>
            <person name="Cuomo C."/>
            <person name="de Hoog S."/>
            <person name="Gorbushina A."/>
            <person name="Stielow B."/>
            <person name="Teixiera M."/>
            <person name="Abouelleil A."/>
            <person name="Chapman S.B."/>
            <person name="Priest M."/>
            <person name="Young S.K."/>
            <person name="Wortman J."/>
            <person name="Nusbaum C."/>
            <person name="Birren B."/>
        </authorList>
    </citation>
    <scope>NUCLEOTIDE SEQUENCE [LARGE SCALE GENOMIC DNA]</scope>
    <source>
        <strain evidence="3 4">CBS 102226</strain>
    </source>
</reference>
<dbReference type="STRING" id="1442371.A0A0D2IUB3"/>
<evidence type="ECO:0000256" key="1">
    <source>
        <dbReference type="ARBA" id="ARBA00022737"/>
    </source>
</evidence>
<sequence length="891" mass="102696">MLDPLSAIGLASAIVQFVDFGAEIIQGAREVYGSMSGATERNRSLEVVVSQMSNLISKLSAQGDSQQSEDEKALGRVADECKILAKQILDLLEKIKAKDPNSTLQAVWAALKNQKYRRERQELEGRLESCRNHLEFQLNYLTSIETKSSLDALLTSAEGLTEKFELFQKHVEQLRCGIRVTSISPEAQEQVRKLLQLSDEVLQSIKQQRVLNSLAYSDMETRFEEVSEEHSKTFEWIFEDTAQGDCLERDVSNQEPFVHWLSAGKGIFHISGKLGSGKSTLMKFLCNHPRTETELRHWAGDRKLIFAKFFFWRGAKTKEQKSPSGLVRSLLYEALRACSELIPVALPDLWAQLDSLAWQVDTKLDLGKLQTRAAIFRLINHRNLYREHCFCFFIDGLDEFEKTPQDGYGDLIQLLKSWSDVAPEAVKLCVSSREDLVFMDSFSQERRFRLQDLTKKDMQRYVWDKLPVAADGKGEELARKITERADGIFLWVALVVKAIRDQVDEGYELSDVEEELGRLPSELHELFEYLLESISSAGRKRAHRTFAMILKLRGYEFDLSLLAYSFLEDYERNPAFAMETLFPFSDMDATTRRSREDFARKRLYRDCRRLLEVDEDNRTITVTHRSILEFLESHAVKDEMKCNLDGPSTEDAISQLFLAEMRSKTEGFKEVFLGQVVCALIDMRNRSNIDQEPFRFLEVLNSTMTRYQWTEVPRSNRQLILSIPWQRTTRQLAFLTATFRALEYPFDKHGQLNDVVTLSTLHVASVCGVYEYVAWKIEHDPTLIKNTFEIGIIVCCATYVDDCLKDLLGKKMKILEFMLTQGLSANAIIHTCATNSNFNGELSFWQHFILRLAKIFDSKLDEVDRLKREFGEMIEKFLEYDADPYLWMSKP</sequence>
<organism evidence="3 4">
    <name type="scientific">Fonsecaea multimorphosa CBS 102226</name>
    <dbReference type="NCBI Taxonomy" id="1442371"/>
    <lineage>
        <taxon>Eukaryota</taxon>
        <taxon>Fungi</taxon>
        <taxon>Dikarya</taxon>
        <taxon>Ascomycota</taxon>
        <taxon>Pezizomycotina</taxon>
        <taxon>Eurotiomycetes</taxon>
        <taxon>Chaetothyriomycetidae</taxon>
        <taxon>Chaetothyriales</taxon>
        <taxon>Herpotrichiellaceae</taxon>
        <taxon>Fonsecaea</taxon>
    </lineage>
</organism>
<dbReference type="OrthoDB" id="443402at2759"/>
<evidence type="ECO:0000259" key="2">
    <source>
        <dbReference type="Pfam" id="PF24883"/>
    </source>
</evidence>
<dbReference type="GeneID" id="27709041"/>
<dbReference type="Gene3D" id="3.40.50.300">
    <property type="entry name" value="P-loop containing nucleotide triphosphate hydrolases"/>
    <property type="match status" value="1"/>
</dbReference>
<keyword evidence="1" id="KW-0677">Repeat</keyword>
<dbReference type="AlphaFoldDB" id="A0A0D2IUB3"/>
<dbReference type="InterPro" id="IPR056884">
    <property type="entry name" value="NPHP3-like_N"/>
</dbReference>
<dbReference type="InterPro" id="IPR027417">
    <property type="entry name" value="P-loop_NTPase"/>
</dbReference>
<dbReference type="PANTHER" id="PTHR10039:SF5">
    <property type="entry name" value="NACHT DOMAIN-CONTAINING PROTEIN"/>
    <property type="match status" value="1"/>
</dbReference>
<dbReference type="Proteomes" id="UP000053411">
    <property type="component" value="Unassembled WGS sequence"/>
</dbReference>
<dbReference type="SUPFAM" id="SSF52540">
    <property type="entry name" value="P-loop containing nucleoside triphosphate hydrolases"/>
    <property type="match status" value="1"/>
</dbReference>
<accession>A0A0D2IUB3</accession>
<proteinExistence type="predicted"/>